<keyword evidence="6 7" id="KW-0472">Membrane</keyword>
<dbReference type="InterPro" id="IPR058533">
    <property type="entry name" value="Cation_efflux_TM"/>
</dbReference>
<dbReference type="EMBL" id="FQZU01000008">
    <property type="protein sequence ID" value="SHJ53203.1"/>
    <property type="molecule type" value="Genomic_DNA"/>
</dbReference>
<dbReference type="Gene3D" id="1.20.1510.10">
    <property type="entry name" value="Cation efflux protein transmembrane domain"/>
    <property type="match status" value="1"/>
</dbReference>
<organism evidence="10 11">
    <name type="scientific">Desulfatibacillum alkenivorans DSM 16219</name>
    <dbReference type="NCBI Taxonomy" id="1121393"/>
    <lineage>
        <taxon>Bacteria</taxon>
        <taxon>Pseudomonadati</taxon>
        <taxon>Thermodesulfobacteriota</taxon>
        <taxon>Desulfobacteria</taxon>
        <taxon>Desulfobacterales</taxon>
        <taxon>Desulfatibacillaceae</taxon>
        <taxon>Desulfatibacillum</taxon>
    </lineage>
</organism>
<evidence type="ECO:0000256" key="6">
    <source>
        <dbReference type="ARBA" id="ARBA00023136"/>
    </source>
</evidence>
<dbReference type="GO" id="GO:0008324">
    <property type="term" value="F:monoatomic cation transmembrane transporter activity"/>
    <property type="evidence" value="ECO:0007669"/>
    <property type="project" value="InterPro"/>
</dbReference>
<dbReference type="PANTHER" id="PTHR43840">
    <property type="entry name" value="MITOCHONDRIAL METAL TRANSPORTER 1-RELATED"/>
    <property type="match status" value="1"/>
</dbReference>
<evidence type="ECO:0000313" key="11">
    <source>
        <dbReference type="Proteomes" id="UP000183994"/>
    </source>
</evidence>
<feature type="domain" description="Cation efflux protein transmembrane" evidence="8">
    <location>
        <begin position="16"/>
        <end position="209"/>
    </location>
</feature>
<feature type="transmembrane region" description="Helical" evidence="7">
    <location>
        <begin position="107"/>
        <end position="129"/>
    </location>
</feature>
<dbReference type="InterPro" id="IPR002524">
    <property type="entry name" value="Cation_efflux"/>
</dbReference>
<reference evidence="11" key="1">
    <citation type="submission" date="2016-11" db="EMBL/GenBank/DDBJ databases">
        <authorList>
            <person name="Varghese N."/>
            <person name="Submissions S."/>
        </authorList>
    </citation>
    <scope>NUCLEOTIDE SEQUENCE [LARGE SCALE GENOMIC DNA]</scope>
    <source>
        <strain evidence="11">DSM 16219</strain>
    </source>
</reference>
<evidence type="ECO:0000313" key="10">
    <source>
        <dbReference type="EMBL" id="SHJ53203.1"/>
    </source>
</evidence>
<feature type="transmembrane region" description="Helical" evidence="7">
    <location>
        <begin position="83"/>
        <end position="101"/>
    </location>
</feature>
<evidence type="ECO:0000256" key="4">
    <source>
        <dbReference type="ARBA" id="ARBA00022692"/>
    </source>
</evidence>
<comment type="similarity">
    <text evidence="2">Belongs to the cation diffusion facilitator (CDF) transporter (TC 2.A.4) family.</text>
</comment>
<dbReference type="InterPro" id="IPR036837">
    <property type="entry name" value="Cation_efflux_CTD_sf"/>
</dbReference>
<dbReference type="FunFam" id="1.20.1510.10:FF:000006">
    <property type="entry name" value="Divalent cation efflux transporter"/>
    <property type="match status" value="1"/>
</dbReference>
<dbReference type="RefSeq" id="WP_073475128.1">
    <property type="nucleotide sequence ID" value="NZ_FQZU01000008.1"/>
</dbReference>
<dbReference type="Pfam" id="PF16916">
    <property type="entry name" value="ZT_dimer"/>
    <property type="match status" value="1"/>
</dbReference>
<dbReference type="SUPFAM" id="SSF160240">
    <property type="entry name" value="Cation efflux protein cytoplasmic domain-like"/>
    <property type="match status" value="1"/>
</dbReference>
<dbReference type="Proteomes" id="UP000183994">
    <property type="component" value="Unassembled WGS sequence"/>
</dbReference>
<evidence type="ECO:0000256" key="1">
    <source>
        <dbReference type="ARBA" id="ARBA00004141"/>
    </source>
</evidence>
<dbReference type="PANTHER" id="PTHR43840:SF15">
    <property type="entry name" value="MITOCHONDRIAL METAL TRANSPORTER 1-RELATED"/>
    <property type="match status" value="1"/>
</dbReference>
<dbReference type="STRING" id="1121393.SAMN02745216_01847"/>
<dbReference type="AlphaFoldDB" id="A0A1M6K2P1"/>
<dbReference type="GO" id="GO:0016020">
    <property type="term" value="C:membrane"/>
    <property type="evidence" value="ECO:0007669"/>
    <property type="project" value="UniProtKB-SubCell"/>
</dbReference>
<protein>
    <submittedName>
        <fullName evidence="10">Cation diffusion facilitator family transporter</fullName>
    </submittedName>
</protein>
<evidence type="ECO:0000256" key="5">
    <source>
        <dbReference type="ARBA" id="ARBA00022989"/>
    </source>
</evidence>
<keyword evidence="3" id="KW-0813">Transport</keyword>
<dbReference type="InterPro" id="IPR050291">
    <property type="entry name" value="CDF_Transporter"/>
</dbReference>
<dbReference type="Pfam" id="PF01545">
    <property type="entry name" value="Cation_efflux"/>
    <property type="match status" value="1"/>
</dbReference>
<feature type="transmembrane region" description="Helical" evidence="7">
    <location>
        <begin position="185"/>
        <end position="203"/>
    </location>
</feature>
<keyword evidence="4 7" id="KW-0812">Transmembrane</keyword>
<gene>
    <name evidence="10" type="ORF">SAMN02745216_01847</name>
</gene>
<dbReference type="InterPro" id="IPR027469">
    <property type="entry name" value="Cation_efflux_TMD_sf"/>
</dbReference>
<name>A0A1M6K2P1_9BACT</name>
<evidence type="ECO:0000256" key="3">
    <source>
        <dbReference type="ARBA" id="ARBA00022448"/>
    </source>
</evidence>
<proteinExistence type="inferred from homology"/>
<keyword evidence="11" id="KW-1185">Reference proteome</keyword>
<sequence>MKDVSIQVKAGYKVTLVGLIANVALTILKLTLGVVGRSQALIADAVHSVSDLFSDFVVILGLHFGRKTADDRHHFGHGRLETMATTVVSIFLAAAGVGIGVDAGRAIYFHTTCPPSWIALIGAGLSILVKELLYRYTAHVGNKIKSKVVVANAWHHRSDAWSSVAVFAGVAGAQFHPDLAVLDSYAALLVSFVVLMVGVKMFWEAIKELTDAAPDPDTLDKINGCICAVPGVQDVHDLKVRTSADMLQMQVHIVVDGNLSVRQGHSIAKEVEKCLFDEIREVVDVVVHVDPADD</sequence>
<feature type="domain" description="Cation efflux protein cytoplasmic" evidence="9">
    <location>
        <begin position="214"/>
        <end position="291"/>
    </location>
</feature>
<dbReference type="OrthoDB" id="9806522at2"/>
<evidence type="ECO:0000259" key="8">
    <source>
        <dbReference type="Pfam" id="PF01545"/>
    </source>
</evidence>
<evidence type="ECO:0000259" key="9">
    <source>
        <dbReference type="Pfam" id="PF16916"/>
    </source>
</evidence>
<comment type="subcellular location">
    <subcellularLocation>
        <location evidence="1">Membrane</location>
        <topology evidence="1">Multi-pass membrane protein</topology>
    </subcellularLocation>
</comment>
<keyword evidence="5 7" id="KW-1133">Transmembrane helix</keyword>
<dbReference type="InterPro" id="IPR027470">
    <property type="entry name" value="Cation_efflux_CTD"/>
</dbReference>
<evidence type="ECO:0000256" key="2">
    <source>
        <dbReference type="ARBA" id="ARBA00008114"/>
    </source>
</evidence>
<dbReference type="SUPFAM" id="SSF161111">
    <property type="entry name" value="Cation efflux protein transmembrane domain-like"/>
    <property type="match status" value="1"/>
</dbReference>
<feature type="transmembrane region" description="Helical" evidence="7">
    <location>
        <begin position="12"/>
        <end position="35"/>
    </location>
</feature>
<dbReference type="Gene3D" id="3.30.70.1350">
    <property type="entry name" value="Cation efflux protein, cytoplasmic domain"/>
    <property type="match status" value="1"/>
</dbReference>
<accession>A0A1M6K2P1</accession>
<dbReference type="NCBIfam" id="TIGR01297">
    <property type="entry name" value="CDF"/>
    <property type="match status" value="1"/>
</dbReference>
<evidence type="ECO:0000256" key="7">
    <source>
        <dbReference type="SAM" id="Phobius"/>
    </source>
</evidence>